<dbReference type="InterPro" id="IPR041664">
    <property type="entry name" value="AAA_16"/>
</dbReference>
<dbReference type="SMART" id="SM00421">
    <property type="entry name" value="HTH_LUXR"/>
    <property type="match status" value="1"/>
</dbReference>
<keyword evidence="5" id="KW-1185">Reference proteome</keyword>
<evidence type="ECO:0000256" key="1">
    <source>
        <dbReference type="ARBA" id="ARBA00022741"/>
    </source>
</evidence>
<evidence type="ECO:0000313" key="4">
    <source>
        <dbReference type="EMBL" id="BBY90845.1"/>
    </source>
</evidence>
<accession>A0A9W4B4H7</accession>
<dbReference type="Gene3D" id="1.25.40.10">
    <property type="entry name" value="Tetratricopeptide repeat domain"/>
    <property type="match status" value="2"/>
</dbReference>
<evidence type="ECO:0000259" key="3">
    <source>
        <dbReference type="PROSITE" id="PS50043"/>
    </source>
</evidence>
<dbReference type="PROSITE" id="PS50043">
    <property type="entry name" value="HTH_LUXR_2"/>
    <property type="match status" value="1"/>
</dbReference>
<dbReference type="GO" id="GO:0005737">
    <property type="term" value="C:cytoplasm"/>
    <property type="evidence" value="ECO:0007669"/>
    <property type="project" value="TreeGrafter"/>
</dbReference>
<feature type="domain" description="HTH luxR-type" evidence="3">
    <location>
        <begin position="863"/>
        <end position="928"/>
    </location>
</feature>
<dbReference type="EMBL" id="AP022601">
    <property type="protein sequence ID" value="BBY90845.1"/>
    <property type="molecule type" value="Genomic_DNA"/>
</dbReference>
<keyword evidence="1" id="KW-0547">Nucleotide-binding</keyword>
<dbReference type="PRINTS" id="PR00038">
    <property type="entry name" value="HTHLUXR"/>
</dbReference>
<dbReference type="InterPro" id="IPR036388">
    <property type="entry name" value="WH-like_DNA-bd_sf"/>
</dbReference>
<dbReference type="PROSITE" id="PS00622">
    <property type="entry name" value="HTH_LUXR_1"/>
    <property type="match status" value="1"/>
</dbReference>
<dbReference type="Pfam" id="PF00196">
    <property type="entry name" value="GerE"/>
    <property type="match status" value="1"/>
</dbReference>
<dbReference type="InterPro" id="IPR016032">
    <property type="entry name" value="Sig_transdc_resp-reg_C-effctor"/>
</dbReference>
<dbReference type="Proteomes" id="UP000465785">
    <property type="component" value="Chromosome"/>
</dbReference>
<gene>
    <name evidence="4" type="ORF">MGALJ_05140</name>
</gene>
<sequence length="938" mass="100243">MFRGEDSREGNLVSSAIRKTEWTSVVALVADLAAAPSGLFVEGEAGIGKTTLYRDAIELAHAQGFHVLAAHGSPGEVNFAFAALADLLADVDADVFADLPPVQHAALDRILLRGSAAPVVPDERAAAAALYSVVQRLEERAPVLIAVDDVQWLDTPSSVAIRFVARRLKGSIGILATARTGDSECPDSSSWLQMRRPDAVRRMRMAPLPRSGVDALMARRQGRAFTRAQLVRIYEISGGNPFYALELARALDDGRGLDAQLPETLAAMVETHLKGLDQEAAMLLLAAACSPKPTVALVSEATDVDEHRVVEVLESPAVARIVSIVGNSIHFSHPLLASGVYTGAEPGERREMHRRLADIVEPPELKARHLASASVSGDPATLEALDAAAATTRDQGAPTAAAELIELAIALGGDNPIRRIMAARNHFEAGSIAVARRHLEGVPESLPAGVMRGAAVMLRGAIDGYDGSFTAAVDALTEGLGEAVDSPPLRLQALTLLAPAIGVAGKCEESLSYAREAVELADQLSDPALRSQARAMWVNLLFLYGQGLDDRALSEAIELQGDSHPAHVHTRADAIKALTDAGLGRLDSARRHMRALKQQAADRGNEIDALWIDTHATTISIWLGDYQDAAMTADDVAQRAEQIGGHSAQLFALTCRAAVAAHTGHVDDARLAATRAIALAHETGGHFLAGPPTVTLGFLHVSTGDYASALDSLQPLLATFDREHGTEMVGGAYLPDAIEALAGMGRLDEARPLIDALEENGRRLSRPWMLFTAARGRSQLQAASGDLDAAESSARTALDHHRELPMPFEQARTQLILGQMQRRRRRKQAAQATVEAALCTFEQIGAPLWAQRARAELSRLRGKRSGGIGLTPAEERVALRAAEGMTNREIAAQLFLSPKTVEMNLSNIYRKLGIRSRAQLHLRLTDLNIGEDPDSRGA</sequence>
<dbReference type="GO" id="GO:0003677">
    <property type="term" value="F:DNA binding"/>
    <property type="evidence" value="ECO:0007669"/>
    <property type="project" value="InterPro"/>
</dbReference>
<dbReference type="PANTHER" id="PTHR16305">
    <property type="entry name" value="TESTICULAR SOLUBLE ADENYLYL CYCLASE"/>
    <property type="match status" value="1"/>
</dbReference>
<name>A0A9W4B4H7_9MYCO</name>
<dbReference type="Pfam" id="PF13191">
    <property type="entry name" value="AAA_16"/>
    <property type="match status" value="1"/>
</dbReference>
<dbReference type="KEGG" id="mgau:MGALJ_05140"/>
<evidence type="ECO:0000313" key="5">
    <source>
        <dbReference type="Proteomes" id="UP000465785"/>
    </source>
</evidence>
<dbReference type="Gene3D" id="1.10.10.10">
    <property type="entry name" value="Winged helix-like DNA-binding domain superfamily/Winged helix DNA-binding domain"/>
    <property type="match status" value="1"/>
</dbReference>
<dbReference type="SUPFAM" id="SSF52540">
    <property type="entry name" value="P-loop containing nucleoside triphosphate hydrolases"/>
    <property type="match status" value="1"/>
</dbReference>
<dbReference type="InterPro" id="IPR027417">
    <property type="entry name" value="P-loop_NTPase"/>
</dbReference>
<evidence type="ECO:0000256" key="2">
    <source>
        <dbReference type="ARBA" id="ARBA00022840"/>
    </source>
</evidence>
<dbReference type="PANTHER" id="PTHR16305:SF35">
    <property type="entry name" value="TRANSCRIPTIONAL ACTIVATOR DOMAIN"/>
    <property type="match status" value="1"/>
</dbReference>
<dbReference type="SUPFAM" id="SSF48452">
    <property type="entry name" value="TPR-like"/>
    <property type="match status" value="2"/>
</dbReference>
<reference evidence="4 5" key="1">
    <citation type="journal article" date="2019" name="Emerg. Microbes Infect.">
        <title>Comprehensive subspecies identification of 175 nontuberculous mycobacteria species based on 7547 genomic profiles.</title>
        <authorList>
            <person name="Matsumoto Y."/>
            <person name="Kinjo T."/>
            <person name="Motooka D."/>
            <person name="Nabeya D."/>
            <person name="Jung N."/>
            <person name="Uechi K."/>
            <person name="Horii T."/>
            <person name="Iida T."/>
            <person name="Fujita J."/>
            <person name="Nakamura S."/>
        </authorList>
    </citation>
    <scope>NUCLEOTIDE SEQUENCE [LARGE SCALE GENOMIC DNA]</scope>
    <source>
        <strain evidence="4 5">JCM 6399</strain>
    </source>
</reference>
<keyword evidence="2" id="KW-0067">ATP-binding</keyword>
<dbReference type="AlphaFoldDB" id="A0A9W4B4H7"/>
<dbReference type="GO" id="GO:0006355">
    <property type="term" value="P:regulation of DNA-templated transcription"/>
    <property type="evidence" value="ECO:0007669"/>
    <property type="project" value="InterPro"/>
</dbReference>
<dbReference type="GO" id="GO:0004016">
    <property type="term" value="F:adenylate cyclase activity"/>
    <property type="evidence" value="ECO:0007669"/>
    <property type="project" value="TreeGrafter"/>
</dbReference>
<dbReference type="SUPFAM" id="SSF46894">
    <property type="entry name" value="C-terminal effector domain of the bipartite response regulators"/>
    <property type="match status" value="1"/>
</dbReference>
<dbReference type="CDD" id="cd06170">
    <property type="entry name" value="LuxR_C_like"/>
    <property type="match status" value="1"/>
</dbReference>
<protein>
    <submittedName>
        <fullName evidence="4">Transcriptional regulator</fullName>
    </submittedName>
</protein>
<dbReference type="InterPro" id="IPR000792">
    <property type="entry name" value="Tscrpt_reg_LuxR_C"/>
</dbReference>
<dbReference type="InterPro" id="IPR011990">
    <property type="entry name" value="TPR-like_helical_dom_sf"/>
</dbReference>
<organism evidence="4 5">
    <name type="scientific">Mycobacterium gallinarum</name>
    <dbReference type="NCBI Taxonomy" id="39689"/>
    <lineage>
        <taxon>Bacteria</taxon>
        <taxon>Bacillati</taxon>
        <taxon>Actinomycetota</taxon>
        <taxon>Actinomycetes</taxon>
        <taxon>Mycobacteriales</taxon>
        <taxon>Mycobacteriaceae</taxon>
        <taxon>Mycobacterium</taxon>
    </lineage>
</organism>
<dbReference type="GO" id="GO:0005524">
    <property type="term" value="F:ATP binding"/>
    <property type="evidence" value="ECO:0007669"/>
    <property type="project" value="UniProtKB-KW"/>
</dbReference>
<proteinExistence type="predicted"/>